<comment type="caution">
    <text evidence="1">The sequence shown here is derived from an EMBL/GenBank/DDBJ whole genome shotgun (WGS) entry which is preliminary data.</text>
</comment>
<dbReference type="Proteomes" id="UP000829398">
    <property type="component" value="Chromosome 8"/>
</dbReference>
<sequence>MSPRALLLFWRHCAPSRNHLRVLLPCFILWQIWKARNAFRFNSQSFSTDAVIFQVDSDVRLASSAFGFKPPQLKGVLGSCIAEGLRVTAPPRRSIRLVAWTRPLPGVAKLTVDGCSRGNPGMAASGGTLRDHWGVVLAAFGSVLGYKSILYVELMTVCEGLELAIQLGYSVLEVESDSATVVSWIHNQGIVRWEYSYSLRRVCRLVMSLPIQVRHVLREATSAADFLANWACTHRTSWRFLSPRELPKGLYGILYLDAHAIPHVETLGFYLFLVSHFL</sequence>
<proteinExistence type="predicted"/>
<name>A0ACB8IW08_CITSI</name>
<gene>
    <name evidence="1" type="ORF">KPL71_024943</name>
</gene>
<organism evidence="1 2">
    <name type="scientific">Citrus sinensis</name>
    <name type="common">Sweet orange</name>
    <name type="synonym">Citrus aurantium var. sinensis</name>
    <dbReference type="NCBI Taxonomy" id="2711"/>
    <lineage>
        <taxon>Eukaryota</taxon>
        <taxon>Viridiplantae</taxon>
        <taxon>Streptophyta</taxon>
        <taxon>Embryophyta</taxon>
        <taxon>Tracheophyta</taxon>
        <taxon>Spermatophyta</taxon>
        <taxon>Magnoliopsida</taxon>
        <taxon>eudicotyledons</taxon>
        <taxon>Gunneridae</taxon>
        <taxon>Pentapetalae</taxon>
        <taxon>rosids</taxon>
        <taxon>malvids</taxon>
        <taxon>Sapindales</taxon>
        <taxon>Rutaceae</taxon>
        <taxon>Aurantioideae</taxon>
        <taxon>Citrus</taxon>
    </lineage>
</organism>
<protein>
    <submittedName>
        <fullName evidence="1">Uncharacterized protein</fullName>
    </submittedName>
</protein>
<evidence type="ECO:0000313" key="1">
    <source>
        <dbReference type="EMBL" id="KAH9701287.1"/>
    </source>
</evidence>
<keyword evidence="2" id="KW-1185">Reference proteome</keyword>
<dbReference type="EMBL" id="CM039177">
    <property type="protein sequence ID" value="KAH9701287.1"/>
    <property type="molecule type" value="Genomic_DNA"/>
</dbReference>
<accession>A0ACB8IW08</accession>
<evidence type="ECO:0000313" key="2">
    <source>
        <dbReference type="Proteomes" id="UP000829398"/>
    </source>
</evidence>
<reference evidence="2" key="1">
    <citation type="journal article" date="2023" name="Hortic. Res.">
        <title>A chromosome-level phased genome enabling allele-level studies in sweet orange: a case study on citrus Huanglongbing tolerance.</title>
        <authorList>
            <person name="Wu B."/>
            <person name="Yu Q."/>
            <person name="Deng Z."/>
            <person name="Duan Y."/>
            <person name="Luo F."/>
            <person name="Gmitter F. Jr."/>
        </authorList>
    </citation>
    <scope>NUCLEOTIDE SEQUENCE [LARGE SCALE GENOMIC DNA]</scope>
    <source>
        <strain evidence="2">cv. Valencia</strain>
    </source>
</reference>